<evidence type="ECO:0000256" key="4">
    <source>
        <dbReference type="ARBA" id="ARBA00022771"/>
    </source>
</evidence>
<comment type="subcellular location">
    <subcellularLocation>
        <location evidence="1 11">Nucleus</location>
    </subcellularLocation>
</comment>
<dbReference type="GO" id="GO:0003700">
    <property type="term" value="F:DNA-binding transcription factor activity"/>
    <property type="evidence" value="ECO:0007669"/>
    <property type="project" value="InterPro"/>
</dbReference>
<keyword evidence="6 11" id="KW-0805">Transcription regulation</keyword>
<dbReference type="InterPro" id="IPR001628">
    <property type="entry name" value="Znf_hrmn_rcpt"/>
</dbReference>
<dbReference type="SUPFAM" id="SSF57716">
    <property type="entry name" value="Glucocorticoid receptor-like (DNA-binding domain)"/>
    <property type="match status" value="1"/>
</dbReference>
<evidence type="ECO:0000256" key="11">
    <source>
        <dbReference type="RuleBase" id="RU004334"/>
    </source>
</evidence>
<dbReference type="Pfam" id="PF00104">
    <property type="entry name" value="Hormone_recep"/>
    <property type="match status" value="1"/>
</dbReference>
<evidence type="ECO:0000256" key="6">
    <source>
        <dbReference type="ARBA" id="ARBA00023015"/>
    </source>
</evidence>
<dbReference type="PROSITE" id="PS00031">
    <property type="entry name" value="NUCLEAR_REC_DBD_1"/>
    <property type="match status" value="1"/>
</dbReference>
<dbReference type="InterPro" id="IPR000536">
    <property type="entry name" value="Nucl_hrmn_rcpt_lig-bd"/>
</dbReference>
<keyword evidence="10 11" id="KW-0539">Nucleus</keyword>
<keyword evidence="8 11" id="KW-0804">Transcription</keyword>
<dbReference type="Proteomes" id="UP000887575">
    <property type="component" value="Unassembled WGS sequence"/>
</dbReference>
<proteinExistence type="inferred from homology"/>
<sequence>MEAMTRIKFESRESSSSDVPPDPIPSTSHGDCIICEQKAHGIHFGVLSCRACAAFFRRTIVLKKEYPCRRFSKKCIISKEIRYLCRYCRFQKCIEAGMTPDNVVYPKDGDFQGEEPKIRVKKELKIETSSPKPETMQEPFNPPSSSSSSISTSVPATKISVECKSLAQKLIEIFKTFHPLESRSDLTGIHQLAMATYSLKTPDPELQILEILDINQIGGYWTRVLVDVAQWMQYIKDFGIIDFQDKIKILRNCWCSIHRLLNVVESLEAFGEDVFSEQVMIIGKKAVSAKKSQFPKEIPSWQTLQSNFVKSTVTVIEAIARPMFDMCATHMELAFLLGMTLWDLKGLAVSESTLLIAERFQARLAEEMHEYYTNTWKVPCYAPRLIQLMEILRDNENLQKERADRLSLLQLFDILSLEIGDQSLIDPLRC</sequence>
<name>A0AAF3JC63_9BILA</name>
<dbReference type="FunFam" id="3.30.50.10:FF:000030">
    <property type="entry name" value="Nuclear Hormone Receptor family"/>
    <property type="match status" value="1"/>
</dbReference>
<dbReference type="GO" id="GO:0008270">
    <property type="term" value="F:zinc ion binding"/>
    <property type="evidence" value="ECO:0007669"/>
    <property type="project" value="UniProtKB-KW"/>
</dbReference>
<dbReference type="PROSITE" id="PS51843">
    <property type="entry name" value="NR_LBD"/>
    <property type="match status" value="1"/>
</dbReference>
<feature type="domain" description="NR LBD" evidence="14">
    <location>
        <begin position="162"/>
        <end position="428"/>
    </location>
</feature>
<dbReference type="SUPFAM" id="SSF48508">
    <property type="entry name" value="Nuclear receptor ligand-binding domain"/>
    <property type="match status" value="1"/>
</dbReference>
<evidence type="ECO:0000256" key="12">
    <source>
        <dbReference type="SAM" id="MobiDB-lite"/>
    </source>
</evidence>
<accession>A0AAF3JC63</accession>
<comment type="similarity">
    <text evidence="2 11">Belongs to the nuclear hormone receptor family.</text>
</comment>
<dbReference type="PANTHER" id="PTHR45680:SF29">
    <property type="entry name" value="NUCLEAR HORMONE RECEPTOR FAMILY"/>
    <property type="match status" value="1"/>
</dbReference>
<evidence type="ECO:0000256" key="5">
    <source>
        <dbReference type="ARBA" id="ARBA00022833"/>
    </source>
</evidence>
<evidence type="ECO:0000256" key="9">
    <source>
        <dbReference type="ARBA" id="ARBA00023170"/>
    </source>
</evidence>
<dbReference type="SMART" id="SM00399">
    <property type="entry name" value="ZnF_C4"/>
    <property type="match status" value="1"/>
</dbReference>
<dbReference type="CDD" id="cd06960">
    <property type="entry name" value="NR_DBD_HNF4A"/>
    <property type="match status" value="1"/>
</dbReference>
<dbReference type="Gene3D" id="3.30.50.10">
    <property type="entry name" value="Erythroid Transcription Factor GATA-1, subunit A"/>
    <property type="match status" value="1"/>
</dbReference>
<keyword evidence="9 11" id="KW-0675">Receptor</keyword>
<evidence type="ECO:0000256" key="2">
    <source>
        <dbReference type="ARBA" id="ARBA00005993"/>
    </source>
</evidence>
<dbReference type="InterPro" id="IPR035500">
    <property type="entry name" value="NHR-like_dom_sf"/>
</dbReference>
<dbReference type="Pfam" id="PF00105">
    <property type="entry name" value="zf-C4"/>
    <property type="match status" value="1"/>
</dbReference>
<evidence type="ECO:0000259" key="13">
    <source>
        <dbReference type="PROSITE" id="PS51030"/>
    </source>
</evidence>
<reference evidence="16" key="1">
    <citation type="submission" date="2024-02" db="UniProtKB">
        <authorList>
            <consortium name="WormBaseParasite"/>
        </authorList>
    </citation>
    <scope>IDENTIFICATION</scope>
</reference>
<feature type="compositionally biased region" description="Basic and acidic residues" evidence="12">
    <location>
        <begin position="1"/>
        <end position="15"/>
    </location>
</feature>
<organism evidence="15 16">
    <name type="scientific">Mesorhabditis belari</name>
    <dbReference type="NCBI Taxonomy" id="2138241"/>
    <lineage>
        <taxon>Eukaryota</taxon>
        <taxon>Metazoa</taxon>
        <taxon>Ecdysozoa</taxon>
        <taxon>Nematoda</taxon>
        <taxon>Chromadorea</taxon>
        <taxon>Rhabditida</taxon>
        <taxon>Rhabditina</taxon>
        <taxon>Rhabditomorpha</taxon>
        <taxon>Rhabditoidea</taxon>
        <taxon>Rhabditidae</taxon>
        <taxon>Mesorhabditinae</taxon>
        <taxon>Mesorhabditis</taxon>
    </lineage>
</organism>
<dbReference type="PROSITE" id="PS51030">
    <property type="entry name" value="NUCLEAR_REC_DBD_2"/>
    <property type="match status" value="1"/>
</dbReference>
<dbReference type="PANTHER" id="PTHR45680">
    <property type="entry name" value="NUCLEAR HORMONE RECEPTOR FAMILY"/>
    <property type="match status" value="1"/>
</dbReference>
<evidence type="ECO:0000256" key="7">
    <source>
        <dbReference type="ARBA" id="ARBA00023125"/>
    </source>
</evidence>
<feature type="region of interest" description="Disordered" evidence="12">
    <location>
        <begin position="125"/>
        <end position="151"/>
    </location>
</feature>
<feature type="region of interest" description="Disordered" evidence="12">
    <location>
        <begin position="1"/>
        <end position="24"/>
    </location>
</feature>
<evidence type="ECO:0000256" key="3">
    <source>
        <dbReference type="ARBA" id="ARBA00022723"/>
    </source>
</evidence>
<keyword evidence="5 11" id="KW-0862">Zinc</keyword>
<evidence type="ECO:0000256" key="1">
    <source>
        <dbReference type="ARBA" id="ARBA00004123"/>
    </source>
</evidence>
<dbReference type="AlphaFoldDB" id="A0AAF3JC63"/>
<dbReference type="Gene3D" id="1.10.565.10">
    <property type="entry name" value="Retinoid X Receptor"/>
    <property type="match status" value="1"/>
</dbReference>
<dbReference type="InterPro" id="IPR049636">
    <property type="entry name" value="HNF4-like_DBD"/>
</dbReference>
<dbReference type="GO" id="GO:0005634">
    <property type="term" value="C:nucleus"/>
    <property type="evidence" value="ECO:0007669"/>
    <property type="project" value="UniProtKB-SubCell"/>
</dbReference>
<dbReference type="InterPro" id="IPR051152">
    <property type="entry name" value="C.elegans_Orphan_NR"/>
</dbReference>
<keyword evidence="3 11" id="KW-0479">Metal-binding</keyword>
<protein>
    <submittedName>
        <fullName evidence="16">Uncharacterized protein</fullName>
    </submittedName>
</protein>
<keyword evidence="7 11" id="KW-0238">DNA-binding</keyword>
<feature type="domain" description="Nuclear receptor" evidence="13">
    <location>
        <begin position="29"/>
        <end position="105"/>
    </location>
</feature>
<keyword evidence="15" id="KW-1185">Reference proteome</keyword>
<evidence type="ECO:0000313" key="16">
    <source>
        <dbReference type="WBParaSite" id="MBELARI_LOCUS9791"/>
    </source>
</evidence>
<dbReference type="SMART" id="SM00430">
    <property type="entry name" value="HOLI"/>
    <property type="match status" value="1"/>
</dbReference>
<evidence type="ECO:0000313" key="15">
    <source>
        <dbReference type="Proteomes" id="UP000887575"/>
    </source>
</evidence>
<evidence type="ECO:0000256" key="8">
    <source>
        <dbReference type="ARBA" id="ARBA00023163"/>
    </source>
</evidence>
<dbReference type="GO" id="GO:0000978">
    <property type="term" value="F:RNA polymerase II cis-regulatory region sequence-specific DNA binding"/>
    <property type="evidence" value="ECO:0007669"/>
    <property type="project" value="InterPro"/>
</dbReference>
<dbReference type="InterPro" id="IPR013088">
    <property type="entry name" value="Znf_NHR/GATA"/>
</dbReference>
<dbReference type="PRINTS" id="PR00047">
    <property type="entry name" value="STROIDFINGER"/>
</dbReference>
<dbReference type="WBParaSite" id="MBELARI_LOCUS9791">
    <property type="protein sequence ID" value="MBELARI_LOCUS9791"/>
    <property type="gene ID" value="MBELARI_LOCUS9791"/>
</dbReference>
<evidence type="ECO:0000259" key="14">
    <source>
        <dbReference type="PROSITE" id="PS51843"/>
    </source>
</evidence>
<evidence type="ECO:0000256" key="10">
    <source>
        <dbReference type="ARBA" id="ARBA00023242"/>
    </source>
</evidence>
<keyword evidence="4 11" id="KW-0863">Zinc-finger</keyword>